<dbReference type="PATRIC" id="fig|1348973.3.peg.3410"/>
<dbReference type="InterPro" id="IPR016181">
    <property type="entry name" value="Acyl_CoA_acyltransferase"/>
</dbReference>
<dbReference type="Pfam" id="PF00583">
    <property type="entry name" value="Acetyltransf_1"/>
    <property type="match status" value="1"/>
</dbReference>
<accession>A0A072NIF4</accession>
<organism evidence="4 5">
    <name type="scientific">Schinkia azotoformans MEV2011</name>
    <dbReference type="NCBI Taxonomy" id="1348973"/>
    <lineage>
        <taxon>Bacteria</taxon>
        <taxon>Bacillati</taxon>
        <taxon>Bacillota</taxon>
        <taxon>Bacilli</taxon>
        <taxon>Bacillales</taxon>
        <taxon>Bacillaceae</taxon>
        <taxon>Calidifontibacillus/Schinkia group</taxon>
        <taxon>Schinkia</taxon>
    </lineage>
</organism>
<dbReference type="OrthoDB" id="156739at2"/>
<dbReference type="GO" id="GO:0016747">
    <property type="term" value="F:acyltransferase activity, transferring groups other than amino-acyl groups"/>
    <property type="evidence" value="ECO:0007669"/>
    <property type="project" value="InterPro"/>
</dbReference>
<dbReference type="InterPro" id="IPR000182">
    <property type="entry name" value="GNAT_dom"/>
</dbReference>
<dbReference type="EMBL" id="JJRY01000016">
    <property type="protein sequence ID" value="KEF37286.1"/>
    <property type="molecule type" value="Genomic_DNA"/>
</dbReference>
<keyword evidence="1 4" id="KW-0808">Transferase</keyword>
<dbReference type="PANTHER" id="PTHR43420">
    <property type="entry name" value="ACETYLTRANSFERASE"/>
    <property type="match status" value="1"/>
</dbReference>
<dbReference type="CDD" id="cd04301">
    <property type="entry name" value="NAT_SF"/>
    <property type="match status" value="1"/>
</dbReference>
<dbReference type="AlphaFoldDB" id="A0A072NIF4"/>
<evidence type="ECO:0000313" key="4">
    <source>
        <dbReference type="EMBL" id="KEF37286.1"/>
    </source>
</evidence>
<protein>
    <submittedName>
        <fullName evidence="4">Acetyltransferase</fullName>
    </submittedName>
</protein>
<feature type="domain" description="N-acetyltransferase" evidence="3">
    <location>
        <begin position="1"/>
        <end position="145"/>
    </location>
</feature>
<dbReference type="Gene3D" id="3.40.630.30">
    <property type="match status" value="1"/>
</dbReference>
<evidence type="ECO:0000256" key="2">
    <source>
        <dbReference type="ARBA" id="ARBA00023315"/>
    </source>
</evidence>
<comment type="caution">
    <text evidence="4">The sequence shown here is derived from an EMBL/GenBank/DDBJ whole genome shotgun (WGS) entry which is preliminary data.</text>
</comment>
<evidence type="ECO:0000256" key="1">
    <source>
        <dbReference type="ARBA" id="ARBA00022679"/>
    </source>
</evidence>
<dbReference type="SUPFAM" id="SSF55729">
    <property type="entry name" value="Acyl-CoA N-acyltransferases (Nat)"/>
    <property type="match status" value="1"/>
</dbReference>
<evidence type="ECO:0000313" key="5">
    <source>
        <dbReference type="Proteomes" id="UP000027936"/>
    </source>
</evidence>
<dbReference type="InterPro" id="IPR050680">
    <property type="entry name" value="YpeA/RimI_acetyltransf"/>
</dbReference>
<evidence type="ECO:0000259" key="3">
    <source>
        <dbReference type="PROSITE" id="PS51186"/>
    </source>
</evidence>
<reference evidence="4 5" key="1">
    <citation type="submission" date="2014-04" db="EMBL/GenBank/DDBJ databases">
        <title>Draft genome sequence of Bacillus azotoformans MEV2011, a (co-) denitrifying strain unable to grow in the presence of oxygen.</title>
        <authorList>
            <person name="Nielsen M."/>
            <person name="Schreiber L."/>
            <person name="Finster K."/>
            <person name="Schramm A."/>
        </authorList>
    </citation>
    <scope>NUCLEOTIDE SEQUENCE [LARGE SCALE GENOMIC DNA]</scope>
    <source>
        <strain evidence="4 5">MEV2011</strain>
    </source>
</reference>
<dbReference type="PROSITE" id="PS51186">
    <property type="entry name" value="GNAT"/>
    <property type="match status" value="1"/>
</dbReference>
<sequence>MIIRRANEYEINHLFQWSLSLTEELSAGYMESNLHMAHDMVSKVLSHGGYYLIAQHGWEVMGWILLGFDQNFYKNNPVGFLYELYVFPPYRKNGVGKILMKEAMDQLKQAGMKSVQLNVFAGNSAKNMYKKLGFKEVTMLMEKEL</sequence>
<dbReference type="RefSeq" id="WP_035197071.1">
    <property type="nucleotide sequence ID" value="NZ_JJRY01000016.1"/>
</dbReference>
<dbReference type="Proteomes" id="UP000027936">
    <property type="component" value="Unassembled WGS sequence"/>
</dbReference>
<proteinExistence type="predicted"/>
<name>A0A072NIF4_SCHAZ</name>
<gene>
    <name evidence="4" type="ORF">M670_03533</name>
</gene>
<keyword evidence="2" id="KW-0012">Acyltransferase</keyword>